<dbReference type="AlphaFoldDB" id="A0A1Y1KR44"/>
<protein>
    <submittedName>
        <fullName evidence="1">Uncharacterized protein</fullName>
    </submittedName>
</protein>
<reference evidence="1" key="1">
    <citation type="journal article" date="2016" name="Sci. Rep.">
        <title>Molecular characterization of firefly nuptial gifts: a multi-omics approach sheds light on postcopulatory sexual selection.</title>
        <authorList>
            <person name="Al-Wathiqui N."/>
            <person name="Fallon T.R."/>
            <person name="South A."/>
            <person name="Weng J.K."/>
            <person name="Lewis S.M."/>
        </authorList>
    </citation>
    <scope>NUCLEOTIDE SEQUENCE</scope>
</reference>
<organism evidence="1">
    <name type="scientific">Photinus pyralis</name>
    <name type="common">Common eastern firefly</name>
    <name type="synonym">Lampyris pyralis</name>
    <dbReference type="NCBI Taxonomy" id="7054"/>
    <lineage>
        <taxon>Eukaryota</taxon>
        <taxon>Metazoa</taxon>
        <taxon>Ecdysozoa</taxon>
        <taxon>Arthropoda</taxon>
        <taxon>Hexapoda</taxon>
        <taxon>Insecta</taxon>
        <taxon>Pterygota</taxon>
        <taxon>Neoptera</taxon>
        <taxon>Endopterygota</taxon>
        <taxon>Coleoptera</taxon>
        <taxon>Polyphaga</taxon>
        <taxon>Elateriformia</taxon>
        <taxon>Elateroidea</taxon>
        <taxon>Lampyridae</taxon>
        <taxon>Lampyrinae</taxon>
        <taxon>Photinus</taxon>
    </lineage>
</organism>
<name>A0A1Y1KR44_PHOPY</name>
<accession>A0A1Y1KR44</accession>
<proteinExistence type="predicted"/>
<evidence type="ECO:0000313" key="1">
    <source>
        <dbReference type="EMBL" id="JAV63899.1"/>
    </source>
</evidence>
<sequence>MLHSSCGSPSCVFICALRLHARANFLLQRSQACGLSPVCRKRWFFKFVCLEKPLEHMWHLNGQDPEWTYMCERRSPGVGNDLLQRLHLCGLSFICVIRW</sequence>
<dbReference type="EMBL" id="GEZM01075889">
    <property type="protein sequence ID" value="JAV63899.1"/>
    <property type="molecule type" value="Transcribed_RNA"/>
</dbReference>